<evidence type="ECO:0000313" key="2">
    <source>
        <dbReference type="Proteomes" id="UP000195062"/>
    </source>
</evidence>
<reference evidence="1 2" key="1">
    <citation type="submission" date="2016-08" db="EMBL/GenBank/DDBJ databases">
        <title>Genome sequence of Clavibacter michiganensis subsp. michiganensis strain CASJ007.</title>
        <authorList>
            <person name="Thapa S.P."/>
            <person name="Coaker G."/>
        </authorList>
    </citation>
    <scope>NUCLEOTIDE SEQUENCE [LARGE SCALE GENOMIC DNA]</scope>
    <source>
        <strain evidence="1">CASJ007</strain>
    </source>
</reference>
<name>A0A251XJS7_CLAMM</name>
<dbReference type="AlphaFoldDB" id="A0A251XJS7"/>
<dbReference type="Proteomes" id="UP000195062">
    <property type="component" value="Unassembled WGS sequence"/>
</dbReference>
<evidence type="ECO:0000313" key="1">
    <source>
        <dbReference type="EMBL" id="OUE03731.1"/>
    </source>
</evidence>
<gene>
    <name evidence="1" type="ORF">CMMCAS07_02195</name>
</gene>
<sequence length="80" mass="8591">MLDAVAHDPEAMRGLRERLPGTPIGGYLWALPPASPASIRAGWPDAVRGLDDTYVYHLCLIGRERLDAVGDALRAAAAPR</sequence>
<proteinExistence type="predicted"/>
<comment type="caution">
    <text evidence="1">The sequence shown here is derived from an EMBL/GenBank/DDBJ whole genome shotgun (WGS) entry which is preliminary data.</text>
</comment>
<protein>
    <submittedName>
        <fullName evidence="1">Uncharacterized protein</fullName>
    </submittedName>
</protein>
<keyword evidence="2" id="KW-1185">Reference proteome</keyword>
<dbReference type="EMBL" id="MDHH01000001">
    <property type="protein sequence ID" value="OUE03731.1"/>
    <property type="molecule type" value="Genomic_DNA"/>
</dbReference>
<accession>A0A251XJS7</accession>
<organism evidence="1 2">
    <name type="scientific">Clavibacter michiganensis subsp. michiganensis</name>
    <dbReference type="NCBI Taxonomy" id="33013"/>
    <lineage>
        <taxon>Bacteria</taxon>
        <taxon>Bacillati</taxon>
        <taxon>Actinomycetota</taxon>
        <taxon>Actinomycetes</taxon>
        <taxon>Micrococcales</taxon>
        <taxon>Microbacteriaceae</taxon>
        <taxon>Clavibacter</taxon>
    </lineage>
</organism>